<evidence type="ECO:0000313" key="2">
    <source>
        <dbReference type="EMBL" id="TEB19506.1"/>
    </source>
</evidence>
<dbReference type="InterPro" id="IPR043502">
    <property type="entry name" value="DNA/RNA_pol_sf"/>
</dbReference>
<feature type="region of interest" description="Disordered" evidence="1">
    <location>
        <begin position="1"/>
        <end position="20"/>
    </location>
</feature>
<gene>
    <name evidence="2" type="ORF">FA13DRAFT_1718725</name>
</gene>
<dbReference type="SUPFAM" id="SSF56672">
    <property type="entry name" value="DNA/RNA polymerases"/>
    <property type="match status" value="1"/>
</dbReference>
<keyword evidence="3" id="KW-1185">Reference proteome</keyword>
<dbReference type="EMBL" id="QPFP01000187">
    <property type="protein sequence ID" value="TEB19506.1"/>
    <property type="molecule type" value="Genomic_DNA"/>
</dbReference>
<dbReference type="AlphaFoldDB" id="A0A4Y7SD62"/>
<accession>A0A4Y7SD62</accession>
<evidence type="ECO:0000256" key="1">
    <source>
        <dbReference type="SAM" id="MobiDB-lite"/>
    </source>
</evidence>
<name>A0A4Y7SD62_COPMI</name>
<feature type="compositionally biased region" description="Low complexity" evidence="1">
    <location>
        <begin position="45"/>
        <end position="72"/>
    </location>
</feature>
<protein>
    <submittedName>
        <fullName evidence="2">Uncharacterized protein</fullName>
    </submittedName>
</protein>
<sequence>MGGDVENLQVPSSLQSKNDQRVTVTGAAAAVVVGLESTLEPQPPWRLCRTPTPTLRDPPSRPTSTPRTRLTPPRDLIVDADIDAPHSVQTIYHGLGRRAQQYAFRRRDIRVTWRTTAVCIRRPLGLRAREVWVPRFIFVMTARIQVSLSRLGGGIRVETLFDVDKFESYLANHPNQPLVKYAMKGLREGFWPCYVGEWEQLKKDTKTFGQAMHDAKRKFPDEEWTLFKSDVASAFLNLPAHPIYQLHQAVIVDGFLHIFGVLSLHVYMGDFYGFDRYGNLVWFHGPLRPEGQAAFLKLWTDIGCRWEEAKPGYGQPFKVIGFWLSMDQDRKPQLRLWQRLTGHLNWMLNVVPWGLPAFTWTYRKMSGKMGWYQGVWLNRKCHEYLEWMRGVLLTTFGVSLYGGLALEMVAIVSALLHFATEHPTSSNPPLRLLFGDYAIQYPNGGVRLFDPLHELLPTRWRMCI</sequence>
<feature type="region of interest" description="Disordered" evidence="1">
    <location>
        <begin position="42"/>
        <end position="72"/>
    </location>
</feature>
<proteinExistence type="predicted"/>
<reference evidence="2 3" key="1">
    <citation type="journal article" date="2019" name="Nat. Ecol. Evol.">
        <title>Megaphylogeny resolves global patterns of mushroom evolution.</title>
        <authorList>
            <person name="Varga T."/>
            <person name="Krizsan K."/>
            <person name="Foldi C."/>
            <person name="Dima B."/>
            <person name="Sanchez-Garcia M."/>
            <person name="Sanchez-Ramirez S."/>
            <person name="Szollosi G.J."/>
            <person name="Szarkandi J.G."/>
            <person name="Papp V."/>
            <person name="Albert L."/>
            <person name="Andreopoulos W."/>
            <person name="Angelini C."/>
            <person name="Antonin V."/>
            <person name="Barry K.W."/>
            <person name="Bougher N.L."/>
            <person name="Buchanan P."/>
            <person name="Buyck B."/>
            <person name="Bense V."/>
            <person name="Catcheside P."/>
            <person name="Chovatia M."/>
            <person name="Cooper J."/>
            <person name="Damon W."/>
            <person name="Desjardin D."/>
            <person name="Finy P."/>
            <person name="Geml J."/>
            <person name="Haridas S."/>
            <person name="Hughes K."/>
            <person name="Justo A."/>
            <person name="Karasinski D."/>
            <person name="Kautmanova I."/>
            <person name="Kiss B."/>
            <person name="Kocsube S."/>
            <person name="Kotiranta H."/>
            <person name="LaButti K.M."/>
            <person name="Lechner B.E."/>
            <person name="Liimatainen K."/>
            <person name="Lipzen A."/>
            <person name="Lukacs Z."/>
            <person name="Mihaltcheva S."/>
            <person name="Morgado L.N."/>
            <person name="Niskanen T."/>
            <person name="Noordeloos M.E."/>
            <person name="Ohm R.A."/>
            <person name="Ortiz-Santana B."/>
            <person name="Ovrebo C."/>
            <person name="Racz N."/>
            <person name="Riley R."/>
            <person name="Savchenko A."/>
            <person name="Shiryaev A."/>
            <person name="Soop K."/>
            <person name="Spirin V."/>
            <person name="Szebenyi C."/>
            <person name="Tomsovsky M."/>
            <person name="Tulloss R.E."/>
            <person name="Uehling J."/>
            <person name="Grigoriev I.V."/>
            <person name="Vagvolgyi C."/>
            <person name="Papp T."/>
            <person name="Martin F.M."/>
            <person name="Miettinen O."/>
            <person name="Hibbett D.S."/>
            <person name="Nagy L.G."/>
        </authorList>
    </citation>
    <scope>NUCLEOTIDE SEQUENCE [LARGE SCALE GENOMIC DNA]</scope>
    <source>
        <strain evidence="2 3">FP101781</strain>
    </source>
</reference>
<evidence type="ECO:0000313" key="3">
    <source>
        <dbReference type="Proteomes" id="UP000298030"/>
    </source>
</evidence>
<dbReference type="OrthoDB" id="3249498at2759"/>
<comment type="caution">
    <text evidence="2">The sequence shown here is derived from an EMBL/GenBank/DDBJ whole genome shotgun (WGS) entry which is preliminary data.</text>
</comment>
<organism evidence="2 3">
    <name type="scientific">Coprinellus micaceus</name>
    <name type="common">Glistening ink-cap mushroom</name>
    <name type="synonym">Coprinus micaceus</name>
    <dbReference type="NCBI Taxonomy" id="71717"/>
    <lineage>
        <taxon>Eukaryota</taxon>
        <taxon>Fungi</taxon>
        <taxon>Dikarya</taxon>
        <taxon>Basidiomycota</taxon>
        <taxon>Agaricomycotina</taxon>
        <taxon>Agaricomycetes</taxon>
        <taxon>Agaricomycetidae</taxon>
        <taxon>Agaricales</taxon>
        <taxon>Agaricineae</taxon>
        <taxon>Psathyrellaceae</taxon>
        <taxon>Coprinellus</taxon>
    </lineage>
</organism>
<dbReference type="Proteomes" id="UP000298030">
    <property type="component" value="Unassembled WGS sequence"/>
</dbReference>